<feature type="signal peptide" evidence="11">
    <location>
        <begin position="1"/>
        <end position="26"/>
    </location>
</feature>
<keyword evidence="3" id="KW-0813">Transport</keyword>
<keyword evidence="9" id="KW-0472">Membrane</keyword>
<evidence type="ECO:0000256" key="5">
    <source>
        <dbReference type="ARBA" id="ARBA00022519"/>
    </source>
</evidence>
<dbReference type="NCBIfam" id="TIGR01352">
    <property type="entry name" value="tonB_Cterm"/>
    <property type="match status" value="1"/>
</dbReference>
<comment type="subcellular location">
    <subcellularLocation>
        <location evidence="1">Cell inner membrane</location>
        <topology evidence="1">Single-pass membrane protein</topology>
        <orientation evidence="1">Periplasmic side</orientation>
    </subcellularLocation>
</comment>
<accession>A0ABX2M743</accession>
<evidence type="ECO:0000256" key="8">
    <source>
        <dbReference type="ARBA" id="ARBA00022989"/>
    </source>
</evidence>
<keyword evidence="11" id="KW-0732">Signal</keyword>
<comment type="similarity">
    <text evidence="2">Belongs to the TonB family.</text>
</comment>
<evidence type="ECO:0000256" key="11">
    <source>
        <dbReference type="SAM" id="SignalP"/>
    </source>
</evidence>
<evidence type="ECO:0000256" key="3">
    <source>
        <dbReference type="ARBA" id="ARBA00022448"/>
    </source>
</evidence>
<evidence type="ECO:0000256" key="2">
    <source>
        <dbReference type="ARBA" id="ARBA00006555"/>
    </source>
</evidence>
<feature type="chain" id="PRO_5045067753" evidence="11">
    <location>
        <begin position="27"/>
        <end position="321"/>
    </location>
</feature>
<evidence type="ECO:0000259" key="12">
    <source>
        <dbReference type="PROSITE" id="PS52015"/>
    </source>
</evidence>
<dbReference type="RefSeq" id="WP_079217829.1">
    <property type="nucleotide sequence ID" value="NZ_CP018845.1"/>
</dbReference>
<keyword evidence="4" id="KW-1003">Cell membrane</keyword>
<evidence type="ECO:0000256" key="10">
    <source>
        <dbReference type="SAM" id="MobiDB-lite"/>
    </source>
</evidence>
<keyword evidence="8" id="KW-1133">Transmembrane helix</keyword>
<proteinExistence type="inferred from homology"/>
<gene>
    <name evidence="13" type="ORF">HNO84_20850</name>
</gene>
<feature type="region of interest" description="Disordered" evidence="10">
    <location>
        <begin position="297"/>
        <end position="321"/>
    </location>
</feature>
<evidence type="ECO:0000313" key="13">
    <source>
        <dbReference type="EMBL" id="NUU04066.1"/>
    </source>
</evidence>
<dbReference type="SUPFAM" id="SSF74653">
    <property type="entry name" value="TolA/TonB C-terminal domain"/>
    <property type="match status" value="1"/>
</dbReference>
<dbReference type="PANTHER" id="PTHR33446">
    <property type="entry name" value="PROTEIN TONB-RELATED"/>
    <property type="match status" value="1"/>
</dbReference>
<dbReference type="Gene3D" id="3.30.1150.10">
    <property type="match status" value="1"/>
</dbReference>
<protein>
    <submittedName>
        <fullName evidence="13">TonB family protein</fullName>
    </submittedName>
</protein>
<dbReference type="Proteomes" id="UP000536746">
    <property type="component" value="Unassembled WGS sequence"/>
</dbReference>
<sequence length="321" mass="33930">MTHRPALPAALSLAALLLIPAALPLAAQNVAAPDAAPAAAPAPIQLNPRATLPITPEEKKNIDDLLRASGAINVGKVMARLFASQVTTTLKSSRPNLPPHVAGVVNEEIARAVSESIDAPDGLADMLAQLYHKYFTDEEIRQMTAFYNSPAGQKSVQVMPVLLPESQNLGRVWGAKLAPVVLQRVEARLKAEAAAGNAPGAAGNGTPQASAEQSAPSRRLEIAVAPRPVYPADSRASREEGTVRMKVQVNRSGQVQDVTVLISSGYPRLDAAAIQAVRGMSYKPFAGDQDTMSAEVNVAFKLGNQQPQQPRPAGKDQSREI</sequence>
<name>A0ABX2M743_9BURK</name>
<keyword evidence="5" id="KW-0997">Cell inner membrane</keyword>
<evidence type="ECO:0000256" key="4">
    <source>
        <dbReference type="ARBA" id="ARBA00022475"/>
    </source>
</evidence>
<evidence type="ECO:0000256" key="6">
    <source>
        <dbReference type="ARBA" id="ARBA00022692"/>
    </source>
</evidence>
<dbReference type="InterPro" id="IPR037682">
    <property type="entry name" value="TonB_C"/>
</dbReference>
<dbReference type="InterPro" id="IPR018637">
    <property type="entry name" value="DUF2059"/>
</dbReference>
<evidence type="ECO:0000256" key="9">
    <source>
        <dbReference type="ARBA" id="ARBA00023136"/>
    </source>
</evidence>
<comment type="caution">
    <text evidence="13">The sequence shown here is derived from an EMBL/GenBank/DDBJ whole genome shotgun (WGS) entry which is preliminary data.</text>
</comment>
<evidence type="ECO:0000256" key="7">
    <source>
        <dbReference type="ARBA" id="ARBA00022927"/>
    </source>
</evidence>
<dbReference type="InterPro" id="IPR051045">
    <property type="entry name" value="TonB-dependent_transducer"/>
</dbReference>
<dbReference type="InterPro" id="IPR006260">
    <property type="entry name" value="TonB/TolA_C"/>
</dbReference>
<keyword evidence="6" id="KW-0812">Transmembrane</keyword>
<dbReference type="PROSITE" id="PS52015">
    <property type="entry name" value="TONB_CTD"/>
    <property type="match status" value="1"/>
</dbReference>
<evidence type="ECO:0000256" key="1">
    <source>
        <dbReference type="ARBA" id="ARBA00004383"/>
    </source>
</evidence>
<feature type="domain" description="TonB C-terminal" evidence="12">
    <location>
        <begin position="215"/>
        <end position="309"/>
    </location>
</feature>
<dbReference type="Pfam" id="PF09832">
    <property type="entry name" value="DUF2059"/>
    <property type="match status" value="1"/>
</dbReference>
<dbReference type="PANTHER" id="PTHR33446:SF2">
    <property type="entry name" value="PROTEIN TONB"/>
    <property type="match status" value="1"/>
</dbReference>
<evidence type="ECO:0000313" key="14">
    <source>
        <dbReference type="Proteomes" id="UP000536746"/>
    </source>
</evidence>
<feature type="compositionally biased region" description="Polar residues" evidence="10">
    <location>
        <begin position="206"/>
        <end position="216"/>
    </location>
</feature>
<feature type="compositionally biased region" description="Low complexity" evidence="10">
    <location>
        <begin position="196"/>
        <end position="205"/>
    </location>
</feature>
<keyword evidence="14" id="KW-1185">Reference proteome</keyword>
<reference evidence="13 14" key="1">
    <citation type="journal article" date="2020" name="Front. Plant Sci.">
        <title>Isolation of Rhizosphere Bacteria That Improve Quality and Water Stress Tolerance in Greenhouse Ornamentals.</title>
        <authorList>
            <person name="Nordstedt N.P."/>
            <person name="Jones M.L."/>
        </authorList>
    </citation>
    <scope>NUCLEOTIDE SEQUENCE [LARGE SCALE GENOMIC DNA]</scope>
    <source>
        <strain evidence="13 14">C6C2</strain>
    </source>
</reference>
<keyword evidence="7" id="KW-0653">Protein transport</keyword>
<dbReference type="Pfam" id="PF03544">
    <property type="entry name" value="TonB_C"/>
    <property type="match status" value="1"/>
</dbReference>
<organism evidence="13 14">
    <name type="scientific">Herbaspirillum robiniae</name>
    <dbReference type="NCBI Taxonomy" id="2014887"/>
    <lineage>
        <taxon>Bacteria</taxon>
        <taxon>Pseudomonadati</taxon>
        <taxon>Pseudomonadota</taxon>
        <taxon>Betaproteobacteria</taxon>
        <taxon>Burkholderiales</taxon>
        <taxon>Oxalobacteraceae</taxon>
        <taxon>Herbaspirillum</taxon>
    </lineage>
</organism>
<dbReference type="EMBL" id="JABFMT010000033">
    <property type="protein sequence ID" value="NUU04066.1"/>
    <property type="molecule type" value="Genomic_DNA"/>
</dbReference>
<feature type="region of interest" description="Disordered" evidence="10">
    <location>
        <begin position="196"/>
        <end position="217"/>
    </location>
</feature>